<organism evidence="2 3">
    <name type="scientific">Knipowitschia caucasica</name>
    <name type="common">Caucasian dwarf goby</name>
    <name type="synonym">Pomatoschistus caucasicus</name>
    <dbReference type="NCBI Taxonomy" id="637954"/>
    <lineage>
        <taxon>Eukaryota</taxon>
        <taxon>Metazoa</taxon>
        <taxon>Chordata</taxon>
        <taxon>Craniata</taxon>
        <taxon>Vertebrata</taxon>
        <taxon>Euteleostomi</taxon>
        <taxon>Actinopterygii</taxon>
        <taxon>Neopterygii</taxon>
        <taxon>Teleostei</taxon>
        <taxon>Neoteleostei</taxon>
        <taxon>Acanthomorphata</taxon>
        <taxon>Gobiaria</taxon>
        <taxon>Gobiiformes</taxon>
        <taxon>Gobioidei</taxon>
        <taxon>Gobiidae</taxon>
        <taxon>Gobiinae</taxon>
        <taxon>Knipowitschia</taxon>
    </lineage>
</organism>
<evidence type="ECO:0000256" key="1">
    <source>
        <dbReference type="SAM" id="MobiDB-lite"/>
    </source>
</evidence>
<protein>
    <submittedName>
        <fullName evidence="2">Uncharacterized protein</fullName>
    </submittedName>
</protein>
<accession>A0AAV2MMP0</accession>
<dbReference type="AlphaFoldDB" id="A0AAV2MMP0"/>
<evidence type="ECO:0000313" key="2">
    <source>
        <dbReference type="EMBL" id="CAL1614497.1"/>
    </source>
</evidence>
<name>A0AAV2MMP0_KNICA</name>
<sequence>MHHSHGHAEFSGPLQHLCICAASGLTQHRDPAAVSGHKRKRKRRKTRKRRKRKRKKDKKKKKKKRKKKMKRRKNRRRKKRKKKMKMKKRKKKTKKKKKHVTIIKRGLVTCVFDAQRLELLRVHWVRGPFTKHQGL</sequence>
<evidence type="ECO:0000313" key="3">
    <source>
        <dbReference type="Proteomes" id="UP001497482"/>
    </source>
</evidence>
<dbReference type="Proteomes" id="UP001497482">
    <property type="component" value="Chromosome 8"/>
</dbReference>
<gene>
    <name evidence="2" type="ORF">KC01_LOCUS40537</name>
</gene>
<reference evidence="2 3" key="1">
    <citation type="submission" date="2024-04" db="EMBL/GenBank/DDBJ databases">
        <authorList>
            <person name="Waldvogel A.-M."/>
            <person name="Schoenle A."/>
        </authorList>
    </citation>
    <scope>NUCLEOTIDE SEQUENCE [LARGE SCALE GENOMIC DNA]</scope>
</reference>
<proteinExistence type="predicted"/>
<feature type="region of interest" description="Disordered" evidence="1">
    <location>
        <begin position="26"/>
        <end position="101"/>
    </location>
</feature>
<keyword evidence="3" id="KW-1185">Reference proteome</keyword>
<feature type="compositionally biased region" description="Basic residues" evidence="1">
    <location>
        <begin position="36"/>
        <end position="101"/>
    </location>
</feature>
<dbReference type="EMBL" id="OZ035830">
    <property type="protein sequence ID" value="CAL1614497.1"/>
    <property type="molecule type" value="Genomic_DNA"/>
</dbReference>